<feature type="non-terminal residue" evidence="1">
    <location>
        <position position="1"/>
    </location>
</feature>
<name>X1TKK8_9ZZZZ</name>
<proteinExistence type="predicted"/>
<reference evidence="1" key="1">
    <citation type="journal article" date="2014" name="Front. Microbiol.">
        <title>High frequency of phylogenetically diverse reductive dehalogenase-homologous genes in deep subseafloor sedimentary metagenomes.</title>
        <authorList>
            <person name="Kawai M."/>
            <person name="Futagami T."/>
            <person name="Toyoda A."/>
            <person name="Takaki Y."/>
            <person name="Nishi S."/>
            <person name="Hori S."/>
            <person name="Arai W."/>
            <person name="Tsubouchi T."/>
            <person name="Morono Y."/>
            <person name="Uchiyama I."/>
            <person name="Ito T."/>
            <person name="Fujiyama A."/>
            <person name="Inagaki F."/>
            <person name="Takami H."/>
        </authorList>
    </citation>
    <scope>NUCLEOTIDE SEQUENCE</scope>
    <source>
        <strain evidence="1">Expedition CK06-06</strain>
    </source>
</reference>
<sequence length="114" mass="12936">LRAGVFESAIGQEFNLASGKETRIIDLANMVNEITGNEAGVRFTERRKWDTKDRLLASIDRARELIGYEPNTPFDEGLQDTVQWFRDHWEEIQASAHFGPGVSAAVREMTVVER</sequence>
<organism evidence="1">
    <name type="scientific">marine sediment metagenome</name>
    <dbReference type="NCBI Taxonomy" id="412755"/>
    <lineage>
        <taxon>unclassified sequences</taxon>
        <taxon>metagenomes</taxon>
        <taxon>ecological metagenomes</taxon>
    </lineage>
</organism>
<dbReference type="SUPFAM" id="SSF51735">
    <property type="entry name" value="NAD(P)-binding Rossmann-fold domains"/>
    <property type="match status" value="1"/>
</dbReference>
<dbReference type="AlphaFoldDB" id="X1TKK8"/>
<dbReference type="EMBL" id="BARW01029109">
    <property type="protein sequence ID" value="GAJ05868.1"/>
    <property type="molecule type" value="Genomic_DNA"/>
</dbReference>
<gene>
    <name evidence="1" type="ORF">S12H4_46854</name>
</gene>
<protein>
    <recommendedName>
        <fullName evidence="2">NAD(P)-binding domain-containing protein</fullName>
    </recommendedName>
</protein>
<dbReference type="InterPro" id="IPR036291">
    <property type="entry name" value="NAD(P)-bd_dom_sf"/>
</dbReference>
<evidence type="ECO:0000313" key="1">
    <source>
        <dbReference type="EMBL" id="GAJ05868.1"/>
    </source>
</evidence>
<evidence type="ECO:0008006" key="2">
    <source>
        <dbReference type="Google" id="ProtNLM"/>
    </source>
</evidence>
<dbReference type="Gene3D" id="3.90.25.10">
    <property type="entry name" value="UDP-galactose 4-epimerase, domain 1"/>
    <property type="match status" value="1"/>
</dbReference>
<comment type="caution">
    <text evidence="1">The sequence shown here is derived from an EMBL/GenBank/DDBJ whole genome shotgun (WGS) entry which is preliminary data.</text>
</comment>
<accession>X1TKK8</accession>